<protein>
    <submittedName>
        <fullName evidence="2">Uncharacterized protein</fullName>
    </submittedName>
</protein>
<reference evidence="2 3" key="1">
    <citation type="submission" date="2021-05" db="EMBL/GenBank/DDBJ databases">
        <title>Molecular characterization for Shewanella algae harboring chromosomal blaOXA-55-like strains isolated from clinical and environment sample.</title>
        <authorList>
            <person name="Ohama Y."/>
            <person name="Aoki K."/>
            <person name="Harada S."/>
            <person name="Moriya K."/>
            <person name="Ishii Y."/>
            <person name="Tateda K."/>
        </authorList>
    </citation>
    <scope>NUCLEOTIDE SEQUENCE [LARGE SCALE GENOMIC DNA]</scope>
    <source>
        <strain evidence="2 3">LMG 23746</strain>
    </source>
</reference>
<evidence type="ECO:0000256" key="1">
    <source>
        <dbReference type="SAM" id="SignalP"/>
    </source>
</evidence>
<dbReference type="EMBL" id="BPFB01000015">
    <property type="protein sequence ID" value="GIU46041.1"/>
    <property type="molecule type" value="Genomic_DNA"/>
</dbReference>
<dbReference type="InterPro" id="IPR045689">
    <property type="entry name" value="Slr4"/>
</dbReference>
<sequence>MKKVFNASILAAAVALSFGASAADVEISTVLGLTNEAAAAGVTLVSAYDTDFTFYNREELSAGDIVTITFPIGTVIGSAVAQVGAGVGTFETPGVVDLGSATVAPTVKLTVAVGSPVLNNSKTVVKLTDFNPKAGNAVYTAEDGFSGEPKDTTGSNAVALTSAADQEVASVVTKLDGFVNRENRDTFVFSKGTLVGEIQITRPVVKGDTSLTAAVSTDTVVLSAKSFKDLTMKAATCSDGSAVSIDSSYTPSCAGAATVVAPVAAVVSCSDATAIPACTDTATFDVSTLTGALPTVAAPGTGKAGKISIWGEATATKDIQLTNFDITRTVTYAPVAPVTVAPKLDYIKDASFGEYQLDASVVNVPYLPVGYDLTPNVEIANKAMTDAEIILEGFDHKGNQYGPVTLTKKAAAHAVTKISEADIAAAFGITGKAKLSVTFILDADEDEITLAPYYREGESRVNVLSDQYKADSIR</sequence>
<gene>
    <name evidence="2" type="ORF">TUM4630_15560</name>
</gene>
<comment type="caution">
    <text evidence="2">The sequence shown here is derived from an EMBL/GenBank/DDBJ whole genome shotgun (WGS) entry which is preliminary data.</text>
</comment>
<dbReference type="RefSeq" id="WP_119977519.1">
    <property type="nucleotide sequence ID" value="NZ_BPFB01000015.1"/>
</dbReference>
<evidence type="ECO:0000313" key="2">
    <source>
        <dbReference type="EMBL" id="GIU46041.1"/>
    </source>
</evidence>
<organism evidence="2 3">
    <name type="scientific">Shewanella algidipiscicola</name>
    <dbReference type="NCBI Taxonomy" id="614070"/>
    <lineage>
        <taxon>Bacteria</taxon>
        <taxon>Pseudomonadati</taxon>
        <taxon>Pseudomonadota</taxon>
        <taxon>Gammaproteobacteria</taxon>
        <taxon>Alteromonadales</taxon>
        <taxon>Shewanellaceae</taxon>
        <taxon>Shewanella</taxon>
    </lineage>
</organism>
<name>A0ABQ4PEU2_9GAMM</name>
<keyword evidence="3" id="KW-1185">Reference proteome</keyword>
<feature type="signal peptide" evidence="1">
    <location>
        <begin position="1"/>
        <end position="22"/>
    </location>
</feature>
<evidence type="ECO:0000313" key="3">
    <source>
        <dbReference type="Proteomes" id="UP000761574"/>
    </source>
</evidence>
<dbReference type="Pfam" id="PF19526">
    <property type="entry name" value="Slr4"/>
    <property type="match status" value="1"/>
</dbReference>
<keyword evidence="1" id="KW-0732">Signal</keyword>
<accession>A0ABQ4PEU2</accession>
<dbReference type="Proteomes" id="UP000761574">
    <property type="component" value="Unassembled WGS sequence"/>
</dbReference>
<dbReference type="CDD" id="cd22554">
    <property type="entry name" value="Slr4-like"/>
    <property type="match status" value="1"/>
</dbReference>
<feature type="chain" id="PRO_5046730181" evidence="1">
    <location>
        <begin position="23"/>
        <end position="474"/>
    </location>
</feature>
<proteinExistence type="predicted"/>